<name>A0A5B2WS05_9PSEU</name>
<feature type="transmembrane region" description="Helical" evidence="1">
    <location>
        <begin position="309"/>
        <end position="329"/>
    </location>
</feature>
<keyword evidence="3" id="KW-0012">Acyltransferase</keyword>
<reference evidence="3 4" key="1">
    <citation type="submission" date="2019-09" db="EMBL/GenBank/DDBJ databases">
        <title>Goodfellowia gen. nov., a new genus of the Pseudonocardineae related to Actinoalloteichus, containing Goodfellowia coeruleoviolacea gen. nov., comb. nov. gen. nov., comb. nov.</title>
        <authorList>
            <person name="Labeda D."/>
        </authorList>
    </citation>
    <scope>NUCLEOTIDE SEQUENCE [LARGE SCALE GENOMIC DNA]</scope>
    <source>
        <strain evidence="3 4">AN110305</strain>
    </source>
</reference>
<dbReference type="Pfam" id="PF01757">
    <property type="entry name" value="Acyl_transf_3"/>
    <property type="match status" value="1"/>
</dbReference>
<evidence type="ECO:0000313" key="3">
    <source>
        <dbReference type="EMBL" id="KAA2254305.1"/>
    </source>
</evidence>
<organism evidence="3 4">
    <name type="scientific">Solihabitans fulvus</name>
    <dbReference type="NCBI Taxonomy" id="1892852"/>
    <lineage>
        <taxon>Bacteria</taxon>
        <taxon>Bacillati</taxon>
        <taxon>Actinomycetota</taxon>
        <taxon>Actinomycetes</taxon>
        <taxon>Pseudonocardiales</taxon>
        <taxon>Pseudonocardiaceae</taxon>
        <taxon>Solihabitans</taxon>
    </lineage>
</organism>
<feature type="transmembrane region" description="Helical" evidence="1">
    <location>
        <begin position="144"/>
        <end position="164"/>
    </location>
</feature>
<feature type="domain" description="Acyltransferase 3" evidence="2">
    <location>
        <begin position="31"/>
        <end position="368"/>
    </location>
</feature>
<keyword evidence="3" id="KW-0808">Transferase</keyword>
<feature type="transmembrane region" description="Helical" evidence="1">
    <location>
        <begin position="111"/>
        <end position="132"/>
    </location>
</feature>
<keyword evidence="1" id="KW-0812">Transmembrane</keyword>
<keyword evidence="1" id="KW-1133">Transmembrane helix</keyword>
<evidence type="ECO:0000259" key="2">
    <source>
        <dbReference type="Pfam" id="PF01757"/>
    </source>
</evidence>
<feature type="transmembrane region" description="Helical" evidence="1">
    <location>
        <begin position="74"/>
        <end position="99"/>
    </location>
</feature>
<accession>A0A5B2WS05</accession>
<dbReference type="RefSeq" id="WP_149853357.1">
    <property type="nucleotide sequence ID" value="NZ_VUOB01000062.1"/>
</dbReference>
<dbReference type="AlphaFoldDB" id="A0A5B2WS05"/>
<protein>
    <submittedName>
        <fullName evidence="3">Acyltransferase</fullName>
    </submittedName>
</protein>
<evidence type="ECO:0000313" key="4">
    <source>
        <dbReference type="Proteomes" id="UP000323454"/>
    </source>
</evidence>
<comment type="caution">
    <text evidence="3">The sequence shown here is derived from an EMBL/GenBank/DDBJ whole genome shotgun (WGS) entry which is preliminary data.</text>
</comment>
<sequence>MSTAVATAITNVDSTVERAKPVGASTRNPVVDTVRVLAVAGVVGGHWLVTALVSGVNGLSVDSPLRFMPGLVPVSWFCQTLGLFFLTGGYAAAASYAARRGSVFAWWGRKLGALAVPVAVLLGCWAAVLFGLSARGLPQVTVSTLVYLITTPLWFLGVYLLMLAVTPLASWLDDRLGLAAALVPAALAVLVDFAVPAPWNQLNELFVWGAAWQFGLAWRRRSVPRGMAFGLLFGGIAAYALLVLVAHYPVSAVGVPGQLRSNLAPPSAATLALAAAQTGAVLLAVPLLTRISARPRVAALVRGVNARALPIFLLHQSSLAVVTLVAGAFGTLPGLHTTPDGPGWILARLLWLPVFALVLTVLLTLLIAALRPTRIRRFARKS</sequence>
<dbReference type="EMBL" id="VUOB01000062">
    <property type="protein sequence ID" value="KAA2254305.1"/>
    <property type="molecule type" value="Genomic_DNA"/>
</dbReference>
<keyword evidence="4" id="KW-1185">Reference proteome</keyword>
<proteinExistence type="predicted"/>
<feature type="transmembrane region" description="Helical" evidence="1">
    <location>
        <begin position="349"/>
        <end position="370"/>
    </location>
</feature>
<feature type="transmembrane region" description="Helical" evidence="1">
    <location>
        <begin position="36"/>
        <end position="54"/>
    </location>
</feature>
<dbReference type="OrthoDB" id="8206682at2"/>
<keyword evidence="1" id="KW-0472">Membrane</keyword>
<evidence type="ECO:0000256" key="1">
    <source>
        <dbReference type="SAM" id="Phobius"/>
    </source>
</evidence>
<gene>
    <name evidence="3" type="ORF">F0L68_30755</name>
</gene>
<feature type="transmembrane region" description="Helical" evidence="1">
    <location>
        <begin position="230"/>
        <end position="248"/>
    </location>
</feature>
<dbReference type="InterPro" id="IPR002656">
    <property type="entry name" value="Acyl_transf_3_dom"/>
</dbReference>
<reference evidence="3 4" key="2">
    <citation type="submission" date="2019-09" db="EMBL/GenBank/DDBJ databases">
        <authorList>
            <person name="Jin C."/>
        </authorList>
    </citation>
    <scope>NUCLEOTIDE SEQUENCE [LARGE SCALE GENOMIC DNA]</scope>
    <source>
        <strain evidence="3 4">AN110305</strain>
    </source>
</reference>
<dbReference type="GO" id="GO:0016747">
    <property type="term" value="F:acyltransferase activity, transferring groups other than amino-acyl groups"/>
    <property type="evidence" value="ECO:0007669"/>
    <property type="project" value="InterPro"/>
</dbReference>
<dbReference type="Proteomes" id="UP000323454">
    <property type="component" value="Unassembled WGS sequence"/>
</dbReference>
<feature type="transmembrane region" description="Helical" evidence="1">
    <location>
        <begin position="268"/>
        <end position="288"/>
    </location>
</feature>